<keyword evidence="2" id="KW-0479">Metal-binding</keyword>
<proteinExistence type="inferred from homology"/>
<dbReference type="AlphaFoldDB" id="A0A432MJL6"/>
<dbReference type="PANTHER" id="PTHR30632:SF14">
    <property type="entry name" value="TUNGSTATE_MOLYBDATE_CHROMATE-BINDING PROTEIN MODA"/>
    <property type="match status" value="1"/>
</dbReference>
<evidence type="ECO:0000256" key="2">
    <source>
        <dbReference type="ARBA" id="ARBA00022723"/>
    </source>
</evidence>
<dbReference type="GO" id="GO:0046872">
    <property type="term" value="F:metal ion binding"/>
    <property type="evidence" value="ECO:0007669"/>
    <property type="project" value="UniProtKB-KW"/>
</dbReference>
<comment type="caution">
    <text evidence="4">The sequence shown here is derived from an EMBL/GenBank/DDBJ whole genome shotgun (WGS) entry which is preliminary data.</text>
</comment>
<keyword evidence="5" id="KW-1185">Reference proteome</keyword>
<dbReference type="InterPro" id="IPR005950">
    <property type="entry name" value="ModA"/>
</dbReference>
<dbReference type="SUPFAM" id="SSF53850">
    <property type="entry name" value="Periplasmic binding protein-like II"/>
    <property type="match status" value="1"/>
</dbReference>
<reference evidence="4 5" key="2">
    <citation type="submission" date="2019-01" db="EMBL/GenBank/DDBJ databases">
        <title>Tautonia sociabilis, a novel thermotolerant planctomycete of Isosphaeraceae family, isolated from a 4000 m deep subterranean habitat.</title>
        <authorList>
            <person name="Kovaleva O.L."/>
            <person name="Elcheninov A.G."/>
            <person name="Van Heerden E."/>
            <person name="Toshchakov S.V."/>
            <person name="Novikov A."/>
            <person name="Bonch-Osmolovskaya E.A."/>
            <person name="Kublanov I.V."/>
        </authorList>
    </citation>
    <scope>NUCLEOTIDE SEQUENCE [LARGE SCALE GENOMIC DNA]</scope>
    <source>
        <strain evidence="4 5">GM2012</strain>
    </source>
</reference>
<keyword evidence="3" id="KW-0732">Signal</keyword>
<evidence type="ECO:0000313" key="4">
    <source>
        <dbReference type="EMBL" id="RUL87591.1"/>
    </source>
</evidence>
<dbReference type="NCBIfam" id="TIGR01256">
    <property type="entry name" value="modA"/>
    <property type="match status" value="1"/>
</dbReference>
<dbReference type="GO" id="GO:0015689">
    <property type="term" value="P:molybdate ion transport"/>
    <property type="evidence" value="ECO:0007669"/>
    <property type="project" value="InterPro"/>
</dbReference>
<evidence type="ECO:0000256" key="1">
    <source>
        <dbReference type="ARBA" id="ARBA00009175"/>
    </source>
</evidence>
<dbReference type="Pfam" id="PF13531">
    <property type="entry name" value="SBP_bac_11"/>
    <property type="match status" value="1"/>
</dbReference>
<sequence>MRSARLRTIVIPEPRPGTQSQARGPVAVARREAGRYHAPEGRGRWPAPLDPIGSRRREAALGIDQESPRPGSSRPRCWLAAIALIVAGCSDAEPGAGPGPVPELRVAAASDLVAAMPELVSAFERQTGVRVVPVFGSSGLLARQIEQGAPFDVFLSANETYVRHLAEAGAIEPESVRTYALGYLVLAFPGAGDAELSGLEALADPRIRGIALANPEHAPYGRAGRQALERSGLWEAVEGKVVFGQSIQQATRFVESGQVDAGLIARSLVDSPAFRWEPVDPGLHDPIAQYLGIVSNRPSRESAAAFCDLLLSEPGQAILARFGFQRPPEEDAGTPGG</sequence>
<comment type="similarity">
    <text evidence="1">Belongs to the bacterial solute-binding protein ModA family.</text>
</comment>
<dbReference type="EMBL" id="RYZH01000019">
    <property type="protein sequence ID" value="RUL87591.1"/>
    <property type="molecule type" value="Genomic_DNA"/>
</dbReference>
<dbReference type="Gene3D" id="3.40.190.10">
    <property type="entry name" value="Periplasmic binding protein-like II"/>
    <property type="match status" value="2"/>
</dbReference>
<evidence type="ECO:0000313" key="5">
    <source>
        <dbReference type="Proteomes" id="UP000280296"/>
    </source>
</evidence>
<dbReference type="InterPro" id="IPR044084">
    <property type="entry name" value="AvModA-like_subst-bd"/>
</dbReference>
<organism evidence="4 5">
    <name type="scientific">Tautonia sociabilis</name>
    <dbReference type="NCBI Taxonomy" id="2080755"/>
    <lineage>
        <taxon>Bacteria</taxon>
        <taxon>Pseudomonadati</taxon>
        <taxon>Planctomycetota</taxon>
        <taxon>Planctomycetia</taxon>
        <taxon>Isosphaerales</taxon>
        <taxon>Isosphaeraceae</taxon>
        <taxon>Tautonia</taxon>
    </lineage>
</organism>
<accession>A0A432MJL6</accession>
<dbReference type="GO" id="GO:0030973">
    <property type="term" value="F:molybdate ion binding"/>
    <property type="evidence" value="ECO:0007669"/>
    <property type="project" value="InterPro"/>
</dbReference>
<gene>
    <name evidence="4" type="primary">modA</name>
    <name evidence="4" type="ORF">TsocGM_11315</name>
</gene>
<dbReference type="PANTHER" id="PTHR30632">
    <property type="entry name" value="MOLYBDATE-BINDING PERIPLASMIC PROTEIN"/>
    <property type="match status" value="1"/>
</dbReference>
<protein>
    <submittedName>
        <fullName evidence="4">Molybdate ABC transporter substrate-binding protein</fullName>
    </submittedName>
</protein>
<dbReference type="Proteomes" id="UP000280296">
    <property type="component" value="Unassembled WGS sequence"/>
</dbReference>
<name>A0A432MJL6_9BACT</name>
<dbReference type="InterPro" id="IPR050682">
    <property type="entry name" value="ModA/WtpA"/>
</dbReference>
<reference evidence="4 5" key="1">
    <citation type="submission" date="2018-12" db="EMBL/GenBank/DDBJ databases">
        <authorList>
            <person name="Toschakov S.V."/>
        </authorList>
    </citation>
    <scope>NUCLEOTIDE SEQUENCE [LARGE SCALE GENOMIC DNA]</scope>
    <source>
        <strain evidence="4 5">GM2012</strain>
    </source>
</reference>
<evidence type="ECO:0000256" key="3">
    <source>
        <dbReference type="ARBA" id="ARBA00022729"/>
    </source>
</evidence>
<dbReference type="CDD" id="cd13539">
    <property type="entry name" value="PBP2_AvModA"/>
    <property type="match status" value="1"/>
</dbReference>